<evidence type="ECO:0000313" key="3">
    <source>
        <dbReference type="Proteomes" id="UP000823775"/>
    </source>
</evidence>
<evidence type="ECO:0000256" key="1">
    <source>
        <dbReference type="SAM" id="MobiDB-lite"/>
    </source>
</evidence>
<dbReference type="EMBL" id="JACEIK010001070">
    <property type="protein sequence ID" value="MCD7465687.1"/>
    <property type="molecule type" value="Genomic_DNA"/>
</dbReference>
<dbReference type="Proteomes" id="UP000823775">
    <property type="component" value="Unassembled WGS sequence"/>
</dbReference>
<feature type="region of interest" description="Disordered" evidence="1">
    <location>
        <begin position="1"/>
        <end position="75"/>
    </location>
</feature>
<organism evidence="2 3">
    <name type="scientific">Datura stramonium</name>
    <name type="common">Jimsonweed</name>
    <name type="synonym">Common thornapple</name>
    <dbReference type="NCBI Taxonomy" id="4076"/>
    <lineage>
        <taxon>Eukaryota</taxon>
        <taxon>Viridiplantae</taxon>
        <taxon>Streptophyta</taxon>
        <taxon>Embryophyta</taxon>
        <taxon>Tracheophyta</taxon>
        <taxon>Spermatophyta</taxon>
        <taxon>Magnoliopsida</taxon>
        <taxon>eudicotyledons</taxon>
        <taxon>Gunneridae</taxon>
        <taxon>Pentapetalae</taxon>
        <taxon>asterids</taxon>
        <taxon>lamiids</taxon>
        <taxon>Solanales</taxon>
        <taxon>Solanaceae</taxon>
        <taxon>Solanoideae</taxon>
        <taxon>Datureae</taxon>
        <taxon>Datura</taxon>
    </lineage>
</organism>
<protein>
    <submittedName>
        <fullName evidence="2">Uncharacterized protein</fullName>
    </submittedName>
</protein>
<reference evidence="2 3" key="1">
    <citation type="journal article" date="2021" name="BMC Genomics">
        <title>Datura genome reveals duplications of psychoactive alkaloid biosynthetic genes and high mutation rate following tissue culture.</title>
        <authorList>
            <person name="Rajewski A."/>
            <person name="Carter-House D."/>
            <person name="Stajich J."/>
            <person name="Litt A."/>
        </authorList>
    </citation>
    <scope>NUCLEOTIDE SEQUENCE [LARGE SCALE GENOMIC DNA]</scope>
    <source>
        <strain evidence="2">AR-01</strain>
    </source>
</reference>
<sequence>KDGGTNLRTNETSVEHNSSNSVEGSSVNISKFSPSKKLDQDEEEATQSTKVSNIPREWRSEASHLNDFIIGHPNT</sequence>
<keyword evidence="3" id="KW-1185">Reference proteome</keyword>
<feature type="non-terminal residue" evidence="2">
    <location>
        <position position="1"/>
    </location>
</feature>
<accession>A0ABS8T2U8</accession>
<evidence type="ECO:0000313" key="2">
    <source>
        <dbReference type="EMBL" id="MCD7465687.1"/>
    </source>
</evidence>
<name>A0ABS8T2U8_DATST</name>
<feature type="compositionally biased region" description="Low complexity" evidence="1">
    <location>
        <begin position="10"/>
        <end position="30"/>
    </location>
</feature>
<proteinExistence type="predicted"/>
<gene>
    <name evidence="2" type="ORF">HAX54_001764</name>
</gene>
<comment type="caution">
    <text evidence="2">The sequence shown here is derived from an EMBL/GenBank/DDBJ whole genome shotgun (WGS) entry which is preliminary data.</text>
</comment>